<dbReference type="Proteomes" id="UP000008370">
    <property type="component" value="Unassembled WGS sequence"/>
</dbReference>
<proteinExistence type="predicted"/>
<organism evidence="2 3">
    <name type="scientific">Phanerochaete carnosa (strain HHB-10118-sp)</name>
    <name type="common">White-rot fungus</name>
    <name type="synonym">Peniophora carnosa</name>
    <dbReference type="NCBI Taxonomy" id="650164"/>
    <lineage>
        <taxon>Eukaryota</taxon>
        <taxon>Fungi</taxon>
        <taxon>Dikarya</taxon>
        <taxon>Basidiomycota</taxon>
        <taxon>Agaricomycotina</taxon>
        <taxon>Agaricomycetes</taxon>
        <taxon>Polyporales</taxon>
        <taxon>Phanerochaetaceae</taxon>
        <taxon>Phanerochaete</taxon>
    </lineage>
</organism>
<dbReference type="AlphaFoldDB" id="K5W8E4"/>
<reference evidence="2 3" key="1">
    <citation type="journal article" date="2012" name="BMC Genomics">
        <title>Comparative genomics of the white-rot fungi, Phanerochaete carnosa and P. chrysosporium, to elucidate the genetic basis of the distinct wood types they colonize.</title>
        <authorList>
            <person name="Suzuki H."/>
            <person name="MacDonald J."/>
            <person name="Syed K."/>
            <person name="Salamov A."/>
            <person name="Hori C."/>
            <person name="Aerts A."/>
            <person name="Henrissat B."/>
            <person name="Wiebenga A."/>
            <person name="vanKuyk P.A."/>
            <person name="Barry K."/>
            <person name="Lindquist E."/>
            <person name="LaButti K."/>
            <person name="Lapidus A."/>
            <person name="Lucas S."/>
            <person name="Coutinho P."/>
            <person name="Gong Y."/>
            <person name="Samejima M."/>
            <person name="Mahadevan R."/>
            <person name="Abou-Zaid M."/>
            <person name="de Vries R.P."/>
            <person name="Igarashi K."/>
            <person name="Yadav J.S."/>
            <person name="Grigoriev I.V."/>
            <person name="Master E.R."/>
        </authorList>
    </citation>
    <scope>NUCLEOTIDE SEQUENCE [LARGE SCALE GENOMIC DNA]</scope>
    <source>
        <strain evidence="2 3">HHB-10118-sp</strain>
    </source>
</reference>
<sequence length="112" mass="13276">MLRNGTSRKRCRGDYRSPPDRSTQNRRDFSRRRRTHPRRVLHTLNPWRRDLFALAWDICTFCGHYVTLQLLANRLAVTRYSDIAPIKATHQTLYPDLAWAVFSIAFKKNVAF</sequence>
<evidence type="ECO:0000313" key="3">
    <source>
        <dbReference type="Proteomes" id="UP000008370"/>
    </source>
</evidence>
<dbReference type="KEGG" id="pco:PHACADRAFT_246064"/>
<feature type="region of interest" description="Disordered" evidence="1">
    <location>
        <begin position="1"/>
        <end position="35"/>
    </location>
</feature>
<dbReference type="RefSeq" id="XP_007389696.1">
    <property type="nucleotide sequence ID" value="XM_007389634.1"/>
</dbReference>
<evidence type="ECO:0000313" key="2">
    <source>
        <dbReference type="EMBL" id="EKM60223.1"/>
    </source>
</evidence>
<dbReference type="GeneID" id="18913719"/>
<dbReference type="HOGENOM" id="CLU_2146750_0_0_1"/>
<name>K5W8E4_PHACS</name>
<accession>K5W8E4</accession>
<dbReference type="EMBL" id="JH930468">
    <property type="protein sequence ID" value="EKM60223.1"/>
    <property type="molecule type" value="Genomic_DNA"/>
</dbReference>
<feature type="compositionally biased region" description="Basic residues" evidence="1">
    <location>
        <begin position="1"/>
        <end position="11"/>
    </location>
</feature>
<evidence type="ECO:0000256" key="1">
    <source>
        <dbReference type="SAM" id="MobiDB-lite"/>
    </source>
</evidence>
<keyword evidence="3" id="KW-1185">Reference proteome</keyword>
<dbReference type="InParanoid" id="K5W8E4"/>
<protein>
    <submittedName>
        <fullName evidence="2">Uncharacterized protein</fullName>
    </submittedName>
</protein>
<gene>
    <name evidence="2" type="ORF">PHACADRAFT_246064</name>
</gene>
<feature type="compositionally biased region" description="Basic and acidic residues" evidence="1">
    <location>
        <begin position="12"/>
        <end position="28"/>
    </location>
</feature>